<dbReference type="AlphaFoldDB" id="I9L6B6"/>
<dbReference type="PATRIC" id="fig|1149862.3.peg.4626"/>
<proteinExistence type="inferred from homology"/>
<dbReference type="InterPro" id="IPR006016">
    <property type="entry name" value="UspA"/>
</dbReference>
<comment type="similarity">
    <text evidence="1">Belongs to the universal stress protein A family.</text>
</comment>
<dbReference type="PRINTS" id="PR01438">
    <property type="entry name" value="UNVRSLSTRESS"/>
</dbReference>
<sequence length="142" mass="15303">MSIKNIVLAFDGSDGSNKALRWTIDFAKENRAQTHITTIFESMALLAIETASNVTALEKSRRAHISELTDLAKSLYTEHNVPATVVTLEGNPADAIIKYAQKINADIIICGTRGHGGFGALLLGSVAHKLVTYSKIPVLVVK</sequence>
<dbReference type="EMBL" id="AKVJ01000076">
    <property type="protein sequence ID" value="EIW15904.1"/>
    <property type="molecule type" value="Genomic_DNA"/>
</dbReference>
<evidence type="ECO:0000313" key="3">
    <source>
        <dbReference type="EMBL" id="EIW15904.1"/>
    </source>
</evidence>
<reference evidence="3 4" key="1">
    <citation type="journal article" date="2012" name="J. Bacteriol.">
        <title>Draft Genome Sequences for Two Metal-Reducing Pelosinus fermentans Strains Isolated from a Cr(VI)-Contaminated Site and for Type Strain R7.</title>
        <authorList>
            <person name="Brown S.D."/>
            <person name="Podar M."/>
            <person name="Klingeman D.M."/>
            <person name="Johnson C.M."/>
            <person name="Yang Z.K."/>
            <person name="Utturkar S.M."/>
            <person name="Land M.L."/>
            <person name="Mosher J.J."/>
            <person name="Hurt R.A.Jr."/>
            <person name="Phelps T.J."/>
            <person name="Palumbo A.V."/>
            <person name="Arkin A.P."/>
            <person name="Hazen T.C."/>
            <person name="Elias D.A."/>
        </authorList>
    </citation>
    <scope>NUCLEOTIDE SEQUENCE [LARGE SCALE GENOMIC DNA]</scope>
    <source>
        <strain evidence="3 4">B4</strain>
    </source>
</reference>
<dbReference type="SUPFAM" id="SSF52402">
    <property type="entry name" value="Adenine nucleotide alpha hydrolases-like"/>
    <property type="match status" value="1"/>
</dbReference>
<dbReference type="PANTHER" id="PTHR31964:SF113">
    <property type="entry name" value="USPA DOMAIN-CONTAINING PROTEIN"/>
    <property type="match status" value="1"/>
</dbReference>
<keyword evidence="4" id="KW-1185">Reference proteome</keyword>
<dbReference type="OrthoDB" id="9794782at2"/>
<organism evidence="3 4">
    <name type="scientific">Pelosinus fermentans B4</name>
    <dbReference type="NCBI Taxonomy" id="1149862"/>
    <lineage>
        <taxon>Bacteria</taxon>
        <taxon>Bacillati</taxon>
        <taxon>Bacillota</taxon>
        <taxon>Negativicutes</taxon>
        <taxon>Selenomonadales</taxon>
        <taxon>Sporomusaceae</taxon>
        <taxon>Pelosinus</taxon>
    </lineage>
</organism>
<evidence type="ECO:0000313" key="4">
    <source>
        <dbReference type="Proteomes" id="UP000004324"/>
    </source>
</evidence>
<dbReference type="InterPro" id="IPR006015">
    <property type="entry name" value="Universal_stress_UspA"/>
</dbReference>
<accession>I9L6B6</accession>
<evidence type="ECO:0000256" key="1">
    <source>
        <dbReference type="ARBA" id="ARBA00008791"/>
    </source>
</evidence>
<dbReference type="PANTHER" id="PTHR31964">
    <property type="entry name" value="ADENINE NUCLEOTIDE ALPHA HYDROLASES-LIKE SUPERFAMILY PROTEIN"/>
    <property type="match status" value="1"/>
</dbReference>
<comment type="caution">
    <text evidence="3">The sequence shown here is derived from an EMBL/GenBank/DDBJ whole genome shotgun (WGS) entry which is preliminary data.</text>
</comment>
<evidence type="ECO:0000259" key="2">
    <source>
        <dbReference type="Pfam" id="PF00582"/>
    </source>
</evidence>
<dbReference type="Pfam" id="PF00582">
    <property type="entry name" value="Usp"/>
    <property type="match status" value="1"/>
</dbReference>
<name>I9L6B6_9FIRM</name>
<gene>
    <name evidence="3" type="ORF">FB4_1593</name>
</gene>
<dbReference type="RefSeq" id="WP_007938827.1">
    <property type="nucleotide sequence ID" value="NZ_AKVJ01000076.1"/>
</dbReference>
<feature type="domain" description="UspA" evidence="2">
    <location>
        <begin position="3"/>
        <end position="142"/>
    </location>
</feature>
<dbReference type="CDD" id="cd00293">
    <property type="entry name" value="USP-like"/>
    <property type="match status" value="1"/>
</dbReference>
<dbReference type="Proteomes" id="UP000004324">
    <property type="component" value="Unassembled WGS sequence"/>
</dbReference>
<dbReference type="Gene3D" id="3.40.50.620">
    <property type="entry name" value="HUPs"/>
    <property type="match status" value="1"/>
</dbReference>
<protein>
    <submittedName>
        <fullName evidence="3">UspA domain-containing protein</fullName>
    </submittedName>
</protein>
<dbReference type="InterPro" id="IPR014729">
    <property type="entry name" value="Rossmann-like_a/b/a_fold"/>
</dbReference>